<evidence type="ECO:0000256" key="1">
    <source>
        <dbReference type="ARBA" id="ARBA00004781"/>
    </source>
</evidence>
<keyword evidence="9" id="KW-1185">Reference proteome</keyword>
<dbReference type="CDD" id="cd05254">
    <property type="entry name" value="dTDP_HR_like_SDR_e"/>
    <property type="match status" value="1"/>
</dbReference>
<evidence type="ECO:0000313" key="8">
    <source>
        <dbReference type="EMBL" id="MTE27198.1"/>
    </source>
</evidence>
<dbReference type="Proteomes" id="UP000447545">
    <property type="component" value="Unassembled WGS sequence"/>
</dbReference>
<comment type="similarity">
    <text evidence="2 6">Belongs to the dTDP-4-dehydrorhamnose reductase family.</text>
</comment>
<comment type="caution">
    <text evidence="8">The sequence shown here is derived from an EMBL/GenBank/DDBJ whole genome shotgun (WGS) entry which is preliminary data.</text>
</comment>
<sequence>MKRIAVLGANGQLGQTLNSLVDKEPDSYSFYSKEDVDITDKESISTLFNKNDFDFCVNCAAFTNVELAEKNVDQAFLVNAEGAKNIAEVCQSKNIKLVHISTDYVFDGKKREPYTTKDKTDPINQYGRSKLKGELYIKETIKEHYIIRTSWLYSLFGKNFLKTIVNKTKQNVELKITTEEQGTPTSCLDLSRFIIYLIKSHDIHYGIYHFSAKGKTTWYGFAKEIVKHFNSKKTANIFSVDSYKTIAKRPKYSVLDILETEKVYRNLNEWQESLKAMIEELKI</sequence>
<dbReference type="Gene3D" id="3.40.50.720">
    <property type="entry name" value="NAD(P)-binding Rossmann-like Domain"/>
    <property type="match status" value="1"/>
</dbReference>
<feature type="domain" description="RmlD-like substrate binding" evidence="7">
    <location>
        <begin position="3"/>
        <end position="282"/>
    </location>
</feature>
<evidence type="ECO:0000256" key="4">
    <source>
        <dbReference type="ARBA" id="ARBA00017099"/>
    </source>
</evidence>
<dbReference type="SUPFAM" id="SSF51735">
    <property type="entry name" value="NAD(P)-binding Rossmann-fold domains"/>
    <property type="match status" value="1"/>
</dbReference>
<dbReference type="Gene3D" id="3.90.25.10">
    <property type="entry name" value="UDP-galactose 4-epimerase, domain 1"/>
    <property type="match status" value="1"/>
</dbReference>
<evidence type="ECO:0000259" key="7">
    <source>
        <dbReference type="Pfam" id="PF04321"/>
    </source>
</evidence>
<comment type="pathway">
    <text evidence="1 6">Carbohydrate biosynthesis; dTDP-L-rhamnose biosynthesis.</text>
</comment>
<dbReference type="GO" id="GO:0008831">
    <property type="term" value="F:dTDP-4-dehydrorhamnose reductase activity"/>
    <property type="evidence" value="ECO:0007669"/>
    <property type="project" value="UniProtKB-EC"/>
</dbReference>
<dbReference type="AlphaFoldDB" id="A0A7K1GFM5"/>
<keyword evidence="6" id="KW-0521">NADP</keyword>
<accession>A0A7K1GFM5</accession>
<evidence type="ECO:0000256" key="5">
    <source>
        <dbReference type="ARBA" id="ARBA00048200"/>
    </source>
</evidence>
<dbReference type="UniPathway" id="UPA00124"/>
<evidence type="ECO:0000313" key="9">
    <source>
        <dbReference type="Proteomes" id="UP000447545"/>
    </source>
</evidence>
<evidence type="ECO:0000256" key="3">
    <source>
        <dbReference type="ARBA" id="ARBA00012929"/>
    </source>
</evidence>
<dbReference type="EC" id="1.1.1.133" evidence="3 6"/>
<organism evidence="8 9">
    <name type="scientific">Winogradskyella ouciana</name>
    <dbReference type="NCBI Taxonomy" id="2608631"/>
    <lineage>
        <taxon>Bacteria</taxon>
        <taxon>Pseudomonadati</taxon>
        <taxon>Bacteroidota</taxon>
        <taxon>Flavobacteriia</taxon>
        <taxon>Flavobacteriales</taxon>
        <taxon>Flavobacteriaceae</taxon>
        <taxon>Winogradskyella</taxon>
    </lineage>
</organism>
<dbReference type="GO" id="GO:0005829">
    <property type="term" value="C:cytosol"/>
    <property type="evidence" value="ECO:0007669"/>
    <property type="project" value="TreeGrafter"/>
</dbReference>
<dbReference type="GO" id="GO:0019305">
    <property type="term" value="P:dTDP-rhamnose biosynthetic process"/>
    <property type="evidence" value="ECO:0007669"/>
    <property type="project" value="UniProtKB-UniPathway"/>
</dbReference>
<dbReference type="InterPro" id="IPR036291">
    <property type="entry name" value="NAD(P)-bd_dom_sf"/>
</dbReference>
<dbReference type="InterPro" id="IPR029903">
    <property type="entry name" value="RmlD-like-bd"/>
</dbReference>
<dbReference type="NCBIfam" id="TIGR01214">
    <property type="entry name" value="rmlD"/>
    <property type="match status" value="1"/>
</dbReference>
<dbReference type="EMBL" id="WJYA01000005">
    <property type="protein sequence ID" value="MTE27198.1"/>
    <property type="molecule type" value="Genomic_DNA"/>
</dbReference>
<evidence type="ECO:0000256" key="6">
    <source>
        <dbReference type="RuleBase" id="RU364082"/>
    </source>
</evidence>
<dbReference type="PANTHER" id="PTHR10491:SF4">
    <property type="entry name" value="METHIONINE ADENOSYLTRANSFERASE 2 SUBUNIT BETA"/>
    <property type="match status" value="1"/>
</dbReference>
<proteinExistence type="inferred from homology"/>
<comment type="function">
    <text evidence="6">Catalyzes the reduction of dTDP-6-deoxy-L-lyxo-4-hexulose to yield dTDP-L-rhamnose.</text>
</comment>
<reference evidence="8 9" key="1">
    <citation type="submission" date="2019-11" db="EMBL/GenBank/DDBJ databases">
        <title>Winogradskyella ouciana sp. nov., isolated from the hadal seawater of the Mariana Trench.</title>
        <authorList>
            <person name="Liu R."/>
        </authorList>
    </citation>
    <scope>NUCLEOTIDE SEQUENCE [LARGE SCALE GENOMIC DNA]</scope>
    <source>
        <strain evidence="8 9">ZXX205</strain>
    </source>
</reference>
<evidence type="ECO:0000256" key="2">
    <source>
        <dbReference type="ARBA" id="ARBA00010944"/>
    </source>
</evidence>
<dbReference type="PANTHER" id="PTHR10491">
    <property type="entry name" value="DTDP-4-DEHYDRORHAMNOSE REDUCTASE"/>
    <property type="match status" value="1"/>
</dbReference>
<keyword evidence="6 8" id="KW-0560">Oxidoreductase</keyword>
<dbReference type="Pfam" id="PF04321">
    <property type="entry name" value="RmlD_sub_bind"/>
    <property type="match status" value="1"/>
</dbReference>
<name>A0A7K1GFM5_9FLAO</name>
<comment type="catalytic activity">
    <reaction evidence="5">
        <text>dTDP-beta-L-rhamnose + NADP(+) = dTDP-4-dehydro-beta-L-rhamnose + NADPH + H(+)</text>
        <dbReference type="Rhea" id="RHEA:21796"/>
        <dbReference type="ChEBI" id="CHEBI:15378"/>
        <dbReference type="ChEBI" id="CHEBI:57510"/>
        <dbReference type="ChEBI" id="CHEBI:57783"/>
        <dbReference type="ChEBI" id="CHEBI:58349"/>
        <dbReference type="ChEBI" id="CHEBI:62830"/>
        <dbReference type="EC" id="1.1.1.133"/>
    </reaction>
</comment>
<dbReference type="RefSeq" id="WP_155089211.1">
    <property type="nucleotide sequence ID" value="NZ_WJYA01000005.1"/>
</dbReference>
<gene>
    <name evidence="8" type="primary">rfbD</name>
    <name evidence="8" type="ORF">F1003_09700</name>
</gene>
<protein>
    <recommendedName>
        <fullName evidence="4 6">dTDP-4-dehydrorhamnose reductase</fullName>
        <ecNumber evidence="3 6">1.1.1.133</ecNumber>
    </recommendedName>
</protein>
<dbReference type="InterPro" id="IPR005913">
    <property type="entry name" value="dTDP_dehydrorham_reduct"/>
</dbReference>